<feature type="transmembrane region" description="Helical" evidence="7">
    <location>
        <begin position="272"/>
        <end position="290"/>
    </location>
</feature>
<dbReference type="PANTHER" id="PTHR22926">
    <property type="entry name" value="PHOSPHO-N-ACETYLMURAMOYL-PENTAPEPTIDE-TRANSFERASE"/>
    <property type="match status" value="1"/>
</dbReference>
<dbReference type="Pfam" id="PF00953">
    <property type="entry name" value="Glycos_transf_4"/>
    <property type="match status" value="1"/>
</dbReference>
<gene>
    <name evidence="8" type="ORF">A3L04_09700</name>
</gene>
<keyword evidence="4 7" id="KW-0812">Transmembrane</keyword>
<name>A0A2Z2N9G1_9EURY</name>
<dbReference type="EMBL" id="CP015193">
    <property type="protein sequence ID" value="ASJ17323.1"/>
    <property type="molecule type" value="Genomic_DNA"/>
</dbReference>
<dbReference type="AlphaFoldDB" id="A0A2Z2N9G1"/>
<accession>A0A2Z2N9G1</accession>
<comment type="subcellular location">
    <subcellularLocation>
        <location evidence="1">Cell membrane</location>
        <topology evidence="1">Multi-pass membrane protein</topology>
    </subcellularLocation>
</comment>
<dbReference type="Proteomes" id="UP000250189">
    <property type="component" value="Chromosome"/>
</dbReference>
<evidence type="ECO:0000256" key="5">
    <source>
        <dbReference type="ARBA" id="ARBA00022989"/>
    </source>
</evidence>
<evidence type="ECO:0000256" key="1">
    <source>
        <dbReference type="ARBA" id="ARBA00004651"/>
    </source>
</evidence>
<dbReference type="GO" id="GO:0005886">
    <property type="term" value="C:plasma membrane"/>
    <property type="evidence" value="ECO:0007669"/>
    <property type="project" value="UniProtKB-SubCell"/>
</dbReference>
<evidence type="ECO:0000256" key="4">
    <source>
        <dbReference type="ARBA" id="ARBA00022692"/>
    </source>
</evidence>
<feature type="transmembrane region" description="Helical" evidence="7">
    <location>
        <begin position="38"/>
        <end position="59"/>
    </location>
</feature>
<feature type="transmembrane region" description="Helical" evidence="7">
    <location>
        <begin position="6"/>
        <end position="26"/>
    </location>
</feature>
<feature type="transmembrane region" description="Helical" evidence="7">
    <location>
        <begin position="166"/>
        <end position="183"/>
    </location>
</feature>
<dbReference type="GO" id="GO:0071555">
    <property type="term" value="P:cell wall organization"/>
    <property type="evidence" value="ECO:0007669"/>
    <property type="project" value="TreeGrafter"/>
</dbReference>
<feature type="transmembrane region" description="Helical" evidence="7">
    <location>
        <begin position="195"/>
        <end position="227"/>
    </location>
</feature>
<feature type="transmembrane region" description="Helical" evidence="7">
    <location>
        <begin position="108"/>
        <end position="129"/>
    </location>
</feature>
<dbReference type="GO" id="GO:0016780">
    <property type="term" value="F:phosphotransferase activity, for other substituted phosphate groups"/>
    <property type="evidence" value="ECO:0007669"/>
    <property type="project" value="InterPro"/>
</dbReference>
<proteinExistence type="predicted"/>
<dbReference type="InterPro" id="IPR000715">
    <property type="entry name" value="Glycosyl_transferase_4"/>
</dbReference>
<evidence type="ECO:0000256" key="3">
    <source>
        <dbReference type="ARBA" id="ARBA00022679"/>
    </source>
</evidence>
<evidence type="ECO:0000256" key="7">
    <source>
        <dbReference type="SAM" id="Phobius"/>
    </source>
</evidence>
<feature type="transmembrane region" description="Helical" evidence="7">
    <location>
        <begin position="141"/>
        <end position="161"/>
    </location>
</feature>
<dbReference type="GO" id="GO:0044038">
    <property type="term" value="P:cell wall macromolecule biosynthetic process"/>
    <property type="evidence" value="ECO:0007669"/>
    <property type="project" value="TreeGrafter"/>
</dbReference>
<dbReference type="PANTHER" id="PTHR22926:SF3">
    <property type="entry name" value="UNDECAPRENYL-PHOSPHATE ALPHA-N-ACETYLGLUCOSAMINYL 1-PHOSPHATE TRANSFERASE"/>
    <property type="match status" value="1"/>
</dbReference>
<keyword evidence="5 7" id="KW-1133">Transmembrane helix</keyword>
<sequence length="292" mass="32148">MLIEGLAFVLSLVLTYYIADIMKKAGIVGRDVHKPYDIYVAEMGGISLVFSIALFGAVIKAPQQILTIFLLMGLVGIVDDLTNLRQSHKVLLSALATLPLLTYFNREYIILGHLQLQLSFIAPVVFWLYTIASANLVNMLAGFNGLEVGTSAVIFFFLYLLSGDRLALVALLASLGFLVWNRYPARVFPGDTGTLSLGALMAMIAIDNGLELPLAIMLLPHAIDFLLKMRVKFRGKKIGGAKLREDGTLSPPPYLSFLGLIMRIKRVKEWELVIYVWIIEALLGVVAFSLSA</sequence>
<evidence type="ECO:0000313" key="8">
    <source>
        <dbReference type="EMBL" id="ASJ17323.1"/>
    </source>
</evidence>
<keyword evidence="3 8" id="KW-0808">Transferase</keyword>
<reference evidence="8 9" key="1">
    <citation type="submission" date="2016-04" db="EMBL/GenBank/DDBJ databases">
        <title>Complete genome sequence of Thermococcus chitonophagus type strain GC74.</title>
        <authorList>
            <person name="Oger P.M."/>
        </authorList>
    </citation>
    <scope>NUCLEOTIDE SEQUENCE [LARGE SCALE GENOMIC DNA]</scope>
    <source>
        <strain evidence="8 9">GC74</strain>
    </source>
</reference>
<keyword evidence="9" id="KW-1185">Reference proteome</keyword>
<evidence type="ECO:0000256" key="6">
    <source>
        <dbReference type="ARBA" id="ARBA00023136"/>
    </source>
</evidence>
<evidence type="ECO:0000256" key="2">
    <source>
        <dbReference type="ARBA" id="ARBA00022475"/>
    </source>
</evidence>
<organism evidence="8 9">
    <name type="scientific">Thermococcus chitonophagus</name>
    <dbReference type="NCBI Taxonomy" id="54262"/>
    <lineage>
        <taxon>Archaea</taxon>
        <taxon>Methanobacteriati</taxon>
        <taxon>Methanobacteriota</taxon>
        <taxon>Thermococci</taxon>
        <taxon>Thermococcales</taxon>
        <taxon>Thermococcaceae</taxon>
        <taxon>Thermococcus</taxon>
    </lineage>
</organism>
<evidence type="ECO:0000313" key="9">
    <source>
        <dbReference type="Proteomes" id="UP000250189"/>
    </source>
</evidence>
<protein>
    <submittedName>
        <fullName evidence="8">UDP-N-acetylglucosamine--dolichyl-phosphate N-acetylglucosaminephosphotransferase</fullName>
    </submittedName>
</protein>
<keyword evidence="2" id="KW-1003">Cell membrane</keyword>
<keyword evidence="6 7" id="KW-0472">Membrane</keyword>
<dbReference type="CDD" id="cd06856">
    <property type="entry name" value="GT_GPT_archaea"/>
    <property type="match status" value="1"/>
</dbReference>